<evidence type="ECO:0000313" key="10">
    <source>
        <dbReference type="EMBL" id="AZQ10300.1"/>
    </source>
</evidence>
<evidence type="ECO:0000256" key="8">
    <source>
        <dbReference type="SAM" id="SignalP"/>
    </source>
</evidence>
<feature type="domain" description="Thioredoxin" evidence="9">
    <location>
        <begin position="12"/>
        <end position="146"/>
    </location>
</feature>
<comment type="subcellular location">
    <subcellularLocation>
        <location evidence="1 7">Periplasm</location>
    </subcellularLocation>
</comment>
<comment type="similarity">
    <text evidence="2">Belongs to the thioredoxin family. DsbA subfamily.</text>
</comment>
<name>A0ABM7D1L0_9GAMM</name>
<dbReference type="InterPro" id="IPR050824">
    <property type="entry name" value="Thiol_disulfide_DsbA"/>
</dbReference>
<reference evidence="11" key="1">
    <citation type="submission" date="2017-03" db="EMBL/GenBank/DDBJ databases">
        <title>Full genome sequence of a non-lethal Shewanella isolate that potentiates virulence of Vibio parahaemolyticus causing acute hepatopancreatic necrosis disease (AHPND) in shrimp.</title>
        <authorList>
            <person name="Prachumwat A."/>
            <person name="Sritunyalucksana K."/>
        </authorList>
    </citation>
    <scope>NUCLEOTIDE SEQUENCE [LARGE SCALE GENOMIC DNA]</scope>
    <source>
        <strain evidence="11">TH2012</strain>
    </source>
</reference>
<keyword evidence="4 7" id="KW-0574">Periplasm</keyword>
<dbReference type="CDD" id="cd03019">
    <property type="entry name" value="DsbA_DsbA"/>
    <property type="match status" value="1"/>
</dbReference>
<dbReference type="PANTHER" id="PTHR35891">
    <property type="entry name" value="THIOL:DISULFIDE INTERCHANGE PROTEIN DSBA"/>
    <property type="match status" value="1"/>
</dbReference>
<dbReference type="InterPro" id="IPR036249">
    <property type="entry name" value="Thioredoxin-like_sf"/>
</dbReference>
<keyword evidence="11" id="KW-1185">Reference proteome</keyword>
<dbReference type="EMBL" id="CP020373">
    <property type="protein sequence ID" value="AZQ10300.1"/>
    <property type="molecule type" value="Genomic_DNA"/>
</dbReference>
<keyword evidence="3 8" id="KW-0732">Signal</keyword>
<dbReference type="PANTHER" id="PTHR35891:SF2">
    <property type="entry name" value="THIOL:DISULFIDE INTERCHANGE PROTEIN DSBA"/>
    <property type="match status" value="1"/>
</dbReference>
<evidence type="ECO:0000256" key="7">
    <source>
        <dbReference type="PIRNR" id="PIRNR001488"/>
    </source>
</evidence>
<organism evidence="10 11">
    <name type="scientific">Shewanella khirikhana</name>
    <dbReference type="NCBI Taxonomy" id="1965282"/>
    <lineage>
        <taxon>Bacteria</taxon>
        <taxon>Pseudomonadati</taxon>
        <taxon>Pseudomonadota</taxon>
        <taxon>Gammaproteobacteria</taxon>
        <taxon>Alteromonadales</taxon>
        <taxon>Shewanellaceae</taxon>
        <taxon>Shewanella</taxon>
    </lineage>
</organism>
<evidence type="ECO:0000256" key="5">
    <source>
        <dbReference type="ARBA" id="ARBA00023157"/>
    </source>
</evidence>
<dbReference type="InterPro" id="IPR001853">
    <property type="entry name" value="DSBA-like_thioredoxin_dom"/>
</dbReference>
<feature type="chain" id="PRO_5046532768" description="Thiol:disulfide interchange protein" evidence="8">
    <location>
        <begin position="23"/>
        <end position="200"/>
    </location>
</feature>
<feature type="signal peptide" evidence="8">
    <location>
        <begin position="1"/>
        <end position="22"/>
    </location>
</feature>
<gene>
    <name evidence="10" type="primary">dsbA_1</name>
    <name evidence="10" type="ORF">STH12_01164</name>
</gene>
<evidence type="ECO:0000259" key="9">
    <source>
        <dbReference type="PROSITE" id="PS51352"/>
    </source>
</evidence>
<dbReference type="SUPFAM" id="SSF52833">
    <property type="entry name" value="Thioredoxin-like"/>
    <property type="match status" value="1"/>
</dbReference>
<dbReference type="PIRSF" id="PIRSF001488">
    <property type="entry name" value="Tdi_protein"/>
    <property type="match status" value="1"/>
</dbReference>
<protein>
    <recommendedName>
        <fullName evidence="7">Thiol:disulfide interchange protein</fullName>
    </recommendedName>
</protein>
<sequence>MVKHLKALGLLAGIMLSASTFAAGFEEGKHYVKVDGFAESHAPVVREFFSYNCPHCYRFDHTMADTVKLLGNEVQFERTPVSGVRPDWKMSQLAYYVAQKFKVTEQTHMPIFKQVQQVAPFRDEADVKAFFIAQGLKADAIDQALSSSDRQFTLMGFNTQAELAGIRGVPSVLVNGKYMLNVQGLSSEQLAELVKYVAKL</sequence>
<evidence type="ECO:0000256" key="3">
    <source>
        <dbReference type="ARBA" id="ARBA00022729"/>
    </source>
</evidence>
<dbReference type="Pfam" id="PF01323">
    <property type="entry name" value="DSBA"/>
    <property type="match status" value="1"/>
</dbReference>
<evidence type="ECO:0000256" key="2">
    <source>
        <dbReference type="ARBA" id="ARBA00005791"/>
    </source>
</evidence>
<dbReference type="PROSITE" id="PS51352">
    <property type="entry name" value="THIOREDOXIN_2"/>
    <property type="match status" value="1"/>
</dbReference>
<keyword evidence="5 7" id="KW-1015">Disulfide bond</keyword>
<proteinExistence type="inferred from homology"/>
<evidence type="ECO:0000256" key="1">
    <source>
        <dbReference type="ARBA" id="ARBA00004418"/>
    </source>
</evidence>
<evidence type="ECO:0000256" key="4">
    <source>
        <dbReference type="ARBA" id="ARBA00022764"/>
    </source>
</evidence>
<dbReference type="Proteomes" id="UP000278437">
    <property type="component" value="Chromosome"/>
</dbReference>
<evidence type="ECO:0000313" key="11">
    <source>
        <dbReference type="Proteomes" id="UP000278437"/>
    </source>
</evidence>
<accession>A0ABM7D1L0</accession>
<dbReference type="Gene3D" id="3.40.30.10">
    <property type="entry name" value="Glutaredoxin"/>
    <property type="match status" value="1"/>
</dbReference>
<dbReference type="InterPro" id="IPR013766">
    <property type="entry name" value="Thioredoxin_domain"/>
</dbReference>
<dbReference type="InterPro" id="IPR023205">
    <property type="entry name" value="DsbA/DsbL"/>
</dbReference>
<dbReference type="RefSeq" id="WP_126166677.1">
    <property type="nucleotide sequence ID" value="NZ_CP020373.1"/>
</dbReference>
<keyword evidence="6" id="KW-0676">Redox-active center</keyword>
<evidence type="ECO:0000256" key="6">
    <source>
        <dbReference type="ARBA" id="ARBA00023284"/>
    </source>
</evidence>